<dbReference type="CDD" id="cd00609">
    <property type="entry name" value="AAT_like"/>
    <property type="match status" value="1"/>
</dbReference>
<keyword evidence="2" id="KW-0032">Aminotransferase</keyword>
<dbReference type="Pfam" id="PF00155">
    <property type="entry name" value="Aminotran_1_2"/>
    <property type="match status" value="1"/>
</dbReference>
<dbReference type="InterPro" id="IPR015424">
    <property type="entry name" value="PyrdxlP-dep_Trfase"/>
</dbReference>
<dbReference type="EMBL" id="FNJL01000003">
    <property type="protein sequence ID" value="SDO77828.1"/>
    <property type="molecule type" value="Genomic_DNA"/>
</dbReference>
<dbReference type="GO" id="GO:0030170">
    <property type="term" value="F:pyridoxal phosphate binding"/>
    <property type="evidence" value="ECO:0007669"/>
    <property type="project" value="InterPro"/>
</dbReference>
<dbReference type="OrthoDB" id="9803354at2"/>
<dbReference type="Gene3D" id="3.90.1150.10">
    <property type="entry name" value="Aspartate Aminotransferase, domain 1"/>
    <property type="match status" value="1"/>
</dbReference>
<dbReference type="Gene3D" id="3.40.640.10">
    <property type="entry name" value="Type I PLP-dependent aspartate aminotransferase-like (Major domain)"/>
    <property type="match status" value="1"/>
</dbReference>
<keyword evidence="3" id="KW-1185">Reference proteome</keyword>
<evidence type="ECO:0000313" key="2">
    <source>
        <dbReference type="EMBL" id="SDO77828.1"/>
    </source>
</evidence>
<gene>
    <name evidence="2" type="ORF">SAMN04489708_103200</name>
</gene>
<dbReference type="PANTHER" id="PTHR43510:SF1">
    <property type="entry name" value="AMINOTRANSFERASE FUNCTION, HYPOTHETICAL (EUROFUNG)"/>
    <property type="match status" value="1"/>
</dbReference>
<dbReference type="GO" id="GO:0008483">
    <property type="term" value="F:transaminase activity"/>
    <property type="evidence" value="ECO:0007669"/>
    <property type="project" value="UniProtKB-KW"/>
</dbReference>
<dbReference type="InterPro" id="IPR004839">
    <property type="entry name" value="Aminotransferase_I/II_large"/>
</dbReference>
<evidence type="ECO:0000313" key="3">
    <source>
        <dbReference type="Proteomes" id="UP000199317"/>
    </source>
</evidence>
<protein>
    <submittedName>
        <fullName evidence="2">Aminotransferase class I and II</fullName>
    </submittedName>
</protein>
<proteinExistence type="predicted"/>
<dbReference type="AlphaFoldDB" id="A0A1H0MBG3"/>
<reference evidence="3" key="1">
    <citation type="submission" date="2016-10" db="EMBL/GenBank/DDBJ databases">
        <authorList>
            <person name="Varghese N."/>
            <person name="Submissions S."/>
        </authorList>
    </citation>
    <scope>NUCLEOTIDE SEQUENCE [LARGE SCALE GENOMIC DNA]</scope>
    <source>
        <strain evidence="3">DSM 17101</strain>
    </source>
</reference>
<accession>A0A1H0MBG3</accession>
<name>A0A1H0MBG3_9BURK</name>
<sequence>MPVPSNSFWEQWLTAHRAKPQACVTFSLSPSPSLQDFLPDLDPSLPLDWSAQDYQGLPCLREKVLDRYGYRSACGVDDVLITAGAQEANYLALTQLLGPGDELVIDVPGWQQPLVLAAQIGAVVKPLPRSEAAGWALDIERLEELVTPRTKVIFLCNPNNPTGRVESGETLDRIIAAADHVGAYIVSDEVYRGLEWTGMETPRMATLYERGVSTGSVSKLLGLQGLRTGWMVTRDRLLISKAMALRENTSEIMNVMGEHIADIALRPERFAPAVERSRATGMQRIELLDRFVQGRPELRWHRPAAGLLGLAYLDLPMSADAFAAKLLAPPYNTFVMSGSAYACPQHIRLGAGGVSFQELERGLEQMADLLADFNRPPCFHPAVPWNQPGTGGRWPGPTGLDARCAAMAMHGELPVDRRNGDCCRP</sequence>
<dbReference type="Proteomes" id="UP000199317">
    <property type="component" value="Unassembled WGS sequence"/>
</dbReference>
<keyword evidence="2" id="KW-0808">Transferase</keyword>
<dbReference type="InterPro" id="IPR015421">
    <property type="entry name" value="PyrdxlP-dep_Trfase_major"/>
</dbReference>
<dbReference type="PANTHER" id="PTHR43510">
    <property type="entry name" value="AMINOTRANSFERASE FUNCTION, HYPOTHETICAL (EUROFUNG)"/>
    <property type="match status" value="1"/>
</dbReference>
<organism evidence="2 3">
    <name type="scientific">Paracidovorax cattleyae</name>
    <dbReference type="NCBI Taxonomy" id="80868"/>
    <lineage>
        <taxon>Bacteria</taxon>
        <taxon>Pseudomonadati</taxon>
        <taxon>Pseudomonadota</taxon>
        <taxon>Betaproteobacteria</taxon>
        <taxon>Burkholderiales</taxon>
        <taxon>Comamonadaceae</taxon>
        <taxon>Paracidovorax</taxon>
    </lineage>
</organism>
<dbReference type="InterPro" id="IPR015422">
    <property type="entry name" value="PyrdxlP-dep_Trfase_small"/>
</dbReference>
<evidence type="ECO:0000259" key="1">
    <source>
        <dbReference type="Pfam" id="PF00155"/>
    </source>
</evidence>
<feature type="domain" description="Aminotransferase class I/classII large" evidence="1">
    <location>
        <begin position="52"/>
        <end position="364"/>
    </location>
</feature>
<dbReference type="SUPFAM" id="SSF53383">
    <property type="entry name" value="PLP-dependent transferases"/>
    <property type="match status" value="1"/>
</dbReference>